<dbReference type="SUPFAM" id="SSF51182">
    <property type="entry name" value="RmlC-like cupins"/>
    <property type="match status" value="1"/>
</dbReference>
<comment type="similarity">
    <text evidence="1">Belongs to the cysteine dioxygenase family.</text>
</comment>
<dbReference type="InterPro" id="IPR014710">
    <property type="entry name" value="RmlC-like_jellyroll"/>
</dbReference>
<evidence type="ECO:0000256" key="5">
    <source>
        <dbReference type="ARBA" id="ARBA00023004"/>
    </source>
</evidence>
<dbReference type="Proteomes" id="UP001500967">
    <property type="component" value="Unassembled WGS sequence"/>
</dbReference>
<evidence type="ECO:0000256" key="3">
    <source>
        <dbReference type="ARBA" id="ARBA00022964"/>
    </source>
</evidence>
<dbReference type="RefSeq" id="WP_344650776.1">
    <property type="nucleotide sequence ID" value="NZ_BAAAGX010000017.1"/>
</dbReference>
<evidence type="ECO:0008006" key="8">
    <source>
        <dbReference type="Google" id="ProtNLM"/>
    </source>
</evidence>
<dbReference type="EMBL" id="BAAAGX010000017">
    <property type="protein sequence ID" value="GAA0254040.1"/>
    <property type="molecule type" value="Genomic_DNA"/>
</dbReference>
<dbReference type="Pfam" id="PF05995">
    <property type="entry name" value="CDO_I"/>
    <property type="match status" value="1"/>
</dbReference>
<accession>A0ABN0UKZ7</accession>
<keyword evidence="7" id="KW-1185">Reference proteome</keyword>
<keyword evidence="3" id="KW-0223">Dioxygenase</keyword>
<keyword evidence="4" id="KW-0560">Oxidoreductase</keyword>
<proteinExistence type="inferred from homology"/>
<dbReference type="InterPro" id="IPR010300">
    <property type="entry name" value="CDO_1"/>
</dbReference>
<name>A0ABN0UKZ7_9ACTN</name>
<gene>
    <name evidence="6" type="ORF">GCM10009539_44050</name>
</gene>
<evidence type="ECO:0000256" key="2">
    <source>
        <dbReference type="ARBA" id="ARBA00022723"/>
    </source>
</evidence>
<evidence type="ECO:0000256" key="1">
    <source>
        <dbReference type="ARBA" id="ARBA00006622"/>
    </source>
</evidence>
<dbReference type="PANTHER" id="PTHR12918">
    <property type="entry name" value="CYSTEINE DIOXYGENASE"/>
    <property type="match status" value="1"/>
</dbReference>
<dbReference type="InterPro" id="IPR011051">
    <property type="entry name" value="RmlC_Cupin_sf"/>
</dbReference>
<sequence>MTINALPAPALSGLRLGTVLQRLVATVDWRARVQYDVDDRWYAPIDAGEFVDGVQVEAWLLSWWPGQRTGLHDHGGSAGAFAVVRGRLREDTVHAPAGELPRLRGRTLHASEQRVFGPRHLHEVVNDGAEPAVSIHVYAPRLTTMTRYRWTDYGPEVATVEKAGADW</sequence>
<dbReference type="Gene3D" id="2.60.120.10">
    <property type="entry name" value="Jelly Rolls"/>
    <property type="match status" value="1"/>
</dbReference>
<dbReference type="CDD" id="cd10548">
    <property type="entry name" value="cupin_CDO"/>
    <property type="match status" value="1"/>
</dbReference>
<protein>
    <recommendedName>
        <fullName evidence="8">Cysteine dioxygenase type I</fullName>
    </recommendedName>
</protein>
<reference evidence="6 7" key="1">
    <citation type="journal article" date="2019" name="Int. J. Syst. Evol. Microbiol.">
        <title>The Global Catalogue of Microorganisms (GCM) 10K type strain sequencing project: providing services to taxonomists for standard genome sequencing and annotation.</title>
        <authorList>
            <consortium name="The Broad Institute Genomics Platform"/>
            <consortium name="The Broad Institute Genome Sequencing Center for Infectious Disease"/>
            <person name="Wu L."/>
            <person name="Ma J."/>
        </authorList>
    </citation>
    <scope>NUCLEOTIDE SEQUENCE [LARGE SCALE GENOMIC DNA]</scope>
    <source>
        <strain evidence="6 7">JCM 10425</strain>
    </source>
</reference>
<keyword evidence="5" id="KW-0408">Iron</keyword>
<evidence type="ECO:0000313" key="6">
    <source>
        <dbReference type="EMBL" id="GAA0254040.1"/>
    </source>
</evidence>
<organism evidence="6 7">
    <name type="scientific">Cryptosporangium japonicum</name>
    <dbReference type="NCBI Taxonomy" id="80872"/>
    <lineage>
        <taxon>Bacteria</taxon>
        <taxon>Bacillati</taxon>
        <taxon>Actinomycetota</taxon>
        <taxon>Actinomycetes</taxon>
        <taxon>Cryptosporangiales</taxon>
        <taxon>Cryptosporangiaceae</taxon>
        <taxon>Cryptosporangium</taxon>
    </lineage>
</organism>
<evidence type="ECO:0000313" key="7">
    <source>
        <dbReference type="Proteomes" id="UP001500967"/>
    </source>
</evidence>
<comment type="caution">
    <text evidence="6">The sequence shown here is derived from an EMBL/GenBank/DDBJ whole genome shotgun (WGS) entry which is preliminary data.</text>
</comment>
<evidence type="ECO:0000256" key="4">
    <source>
        <dbReference type="ARBA" id="ARBA00023002"/>
    </source>
</evidence>
<keyword evidence="2" id="KW-0479">Metal-binding</keyword>
<dbReference type="PANTHER" id="PTHR12918:SF1">
    <property type="entry name" value="CYSTEINE DIOXYGENASE TYPE 1"/>
    <property type="match status" value="1"/>
</dbReference>